<dbReference type="InterPro" id="IPR018060">
    <property type="entry name" value="HTH_AraC"/>
</dbReference>
<dbReference type="InterPro" id="IPR018062">
    <property type="entry name" value="HTH_AraC-typ_CS"/>
</dbReference>
<accession>A0ABV5W8K6</accession>
<reference evidence="5 6" key="1">
    <citation type="submission" date="2024-09" db="EMBL/GenBank/DDBJ databases">
        <authorList>
            <person name="Sun Q."/>
            <person name="Mori K."/>
        </authorList>
    </citation>
    <scope>NUCLEOTIDE SEQUENCE [LARGE SCALE GENOMIC DNA]</scope>
    <source>
        <strain evidence="5 6">JCM 12520</strain>
    </source>
</reference>
<dbReference type="RefSeq" id="WP_344906384.1">
    <property type="nucleotide sequence ID" value="NZ_BAAAYO010000003.1"/>
</dbReference>
<dbReference type="PROSITE" id="PS00041">
    <property type="entry name" value="HTH_ARAC_FAMILY_1"/>
    <property type="match status" value="1"/>
</dbReference>
<dbReference type="PROSITE" id="PS01124">
    <property type="entry name" value="HTH_ARAC_FAMILY_2"/>
    <property type="match status" value="1"/>
</dbReference>
<keyword evidence="1" id="KW-0805">Transcription regulation</keyword>
<evidence type="ECO:0000259" key="4">
    <source>
        <dbReference type="PROSITE" id="PS01124"/>
    </source>
</evidence>
<dbReference type="SUPFAM" id="SSF46689">
    <property type="entry name" value="Homeodomain-like"/>
    <property type="match status" value="2"/>
</dbReference>
<gene>
    <name evidence="5" type="ORF">ACFFNY_35570</name>
</gene>
<dbReference type="PRINTS" id="PR00032">
    <property type="entry name" value="HTHARAC"/>
</dbReference>
<evidence type="ECO:0000313" key="5">
    <source>
        <dbReference type="EMBL" id="MFB9756917.1"/>
    </source>
</evidence>
<evidence type="ECO:0000256" key="2">
    <source>
        <dbReference type="ARBA" id="ARBA00023125"/>
    </source>
</evidence>
<keyword evidence="3" id="KW-0804">Transcription</keyword>
<dbReference type="InterPro" id="IPR003313">
    <property type="entry name" value="AraC-bd"/>
</dbReference>
<dbReference type="Proteomes" id="UP001589619">
    <property type="component" value="Unassembled WGS sequence"/>
</dbReference>
<dbReference type="InterPro" id="IPR037923">
    <property type="entry name" value="HTH-like"/>
</dbReference>
<keyword evidence="2" id="KW-0238">DNA-binding</keyword>
<organism evidence="5 6">
    <name type="scientific">Paenibacillus hodogayensis</name>
    <dbReference type="NCBI Taxonomy" id="279208"/>
    <lineage>
        <taxon>Bacteria</taxon>
        <taxon>Bacillati</taxon>
        <taxon>Bacillota</taxon>
        <taxon>Bacilli</taxon>
        <taxon>Bacillales</taxon>
        <taxon>Paenibacillaceae</taxon>
        <taxon>Paenibacillus</taxon>
    </lineage>
</organism>
<dbReference type="PANTHER" id="PTHR43280">
    <property type="entry name" value="ARAC-FAMILY TRANSCRIPTIONAL REGULATOR"/>
    <property type="match status" value="1"/>
</dbReference>
<keyword evidence="6" id="KW-1185">Reference proteome</keyword>
<dbReference type="Pfam" id="PF02311">
    <property type="entry name" value="AraC_binding"/>
    <property type="match status" value="1"/>
</dbReference>
<protein>
    <submittedName>
        <fullName evidence="5">AraC family transcriptional regulator</fullName>
    </submittedName>
</protein>
<dbReference type="EMBL" id="JBHMAG010000030">
    <property type="protein sequence ID" value="MFB9756917.1"/>
    <property type="molecule type" value="Genomic_DNA"/>
</dbReference>
<dbReference type="InterPro" id="IPR009057">
    <property type="entry name" value="Homeodomain-like_sf"/>
</dbReference>
<dbReference type="SMART" id="SM00342">
    <property type="entry name" value="HTH_ARAC"/>
    <property type="match status" value="1"/>
</dbReference>
<sequence>MYIKFAPKINAPSLPLVAVDAGYEKIIHTEKCDWPFYQIVCCYQGEGTVKIGEAFIDLKPGRLLLIRPGTVHEYHYQKQMYQLSWVSFNGYLADQLMEQYGIDHSYVAIKDTSHPSIHLDILSVLEEVENHFVIDRVSVILYRILIHFFMQFKSDSDMTESADSTNIHLQRAIDWVKANLSSPVDVARTSQELGLSRQHLTRLIQRKFGMSSIEFFTKLKMLQAQKDLIELPERSIKEIALNLGFTNSSHFARVFRDYSSYSPSGFRALYILRVH</sequence>
<name>A0ABV5W8K6_9BACL</name>
<dbReference type="Gene3D" id="1.10.10.60">
    <property type="entry name" value="Homeodomain-like"/>
    <property type="match status" value="1"/>
</dbReference>
<evidence type="ECO:0000313" key="6">
    <source>
        <dbReference type="Proteomes" id="UP001589619"/>
    </source>
</evidence>
<feature type="domain" description="HTH araC/xylS-type" evidence="4">
    <location>
        <begin position="170"/>
        <end position="269"/>
    </location>
</feature>
<dbReference type="Pfam" id="PF12833">
    <property type="entry name" value="HTH_18"/>
    <property type="match status" value="1"/>
</dbReference>
<proteinExistence type="predicted"/>
<comment type="caution">
    <text evidence="5">The sequence shown here is derived from an EMBL/GenBank/DDBJ whole genome shotgun (WGS) entry which is preliminary data.</text>
</comment>
<dbReference type="SUPFAM" id="SSF51215">
    <property type="entry name" value="Regulatory protein AraC"/>
    <property type="match status" value="1"/>
</dbReference>
<dbReference type="Gene3D" id="2.60.120.280">
    <property type="entry name" value="Regulatory protein AraC"/>
    <property type="match status" value="1"/>
</dbReference>
<dbReference type="PANTHER" id="PTHR43280:SF2">
    <property type="entry name" value="HTH-TYPE TRANSCRIPTIONAL REGULATOR EXSA"/>
    <property type="match status" value="1"/>
</dbReference>
<evidence type="ECO:0000256" key="3">
    <source>
        <dbReference type="ARBA" id="ARBA00023163"/>
    </source>
</evidence>
<dbReference type="InterPro" id="IPR020449">
    <property type="entry name" value="Tscrpt_reg_AraC-type_HTH"/>
</dbReference>
<evidence type="ECO:0000256" key="1">
    <source>
        <dbReference type="ARBA" id="ARBA00023015"/>
    </source>
</evidence>